<dbReference type="Gene3D" id="3.30.65.10">
    <property type="entry name" value="Bacterial Topoisomerase I, domain 1"/>
    <property type="match status" value="1"/>
</dbReference>
<protein>
    <recommendedName>
        <fullName evidence="1">DNA topoisomerase type IA zn finger domain-containing protein</fullName>
    </recommendedName>
</protein>
<evidence type="ECO:0000313" key="2">
    <source>
        <dbReference type="EMBL" id="PEC20734.1"/>
    </source>
</evidence>
<accession>A0A2A7HV32</accession>
<dbReference type="Pfam" id="PF01396">
    <property type="entry name" value="Zn_ribbon_Top1"/>
    <property type="match status" value="1"/>
</dbReference>
<comment type="caution">
    <text evidence="2">The sequence shown here is derived from an EMBL/GenBank/DDBJ whole genome shotgun (WGS) entry which is preliminary data.</text>
</comment>
<dbReference type="GO" id="GO:0005694">
    <property type="term" value="C:chromosome"/>
    <property type="evidence" value="ECO:0007669"/>
    <property type="project" value="InterPro"/>
</dbReference>
<proteinExistence type="predicted"/>
<organism evidence="2 3">
    <name type="scientific">Bacillus cereus</name>
    <dbReference type="NCBI Taxonomy" id="1396"/>
    <lineage>
        <taxon>Bacteria</taxon>
        <taxon>Bacillati</taxon>
        <taxon>Bacillota</taxon>
        <taxon>Bacilli</taxon>
        <taxon>Bacillales</taxon>
        <taxon>Bacillaceae</taxon>
        <taxon>Bacillus</taxon>
        <taxon>Bacillus cereus group</taxon>
    </lineage>
</organism>
<dbReference type="GO" id="GO:0003677">
    <property type="term" value="F:DNA binding"/>
    <property type="evidence" value="ECO:0007669"/>
    <property type="project" value="InterPro"/>
</dbReference>
<dbReference type="AlphaFoldDB" id="A0A2A7HV32"/>
<reference evidence="2 3" key="1">
    <citation type="submission" date="2017-09" db="EMBL/GenBank/DDBJ databases">
        <title>Large-scale bioinformatics analysis of Bacillus genomes uncovers conserved roles of natural products in bacterial physiology.</title>
        <authorList>
            <consortium name="Agbiome Team Llc"/>
            <person name="Bleich R.M."/>
            <person name="Grubbs K.J."/>
            <person name="Santa Maria K.C."/>
            <person name="Allen S.E."/>
            <person name="Farag S."/>
            <person name="Shank E.A."/>
            <person name="Bowers A."/>
        </authorList>
    </citation>
    <scope>NUCLEOTIDE SEQUENCE [LARGE SCALE GENOMIC DNA]</scope>
    <source>
        <strain evidence="2 3">AFS096845</strain>
    </source>
</reference>
<sequence>MILFCILRISEHSAGDVYQRVKPAERKCPASKNHLVVRDSNKKGNKFLGCSQYPTCTHTEPSNT</sequence>
<dbReference type="EMBL" id="NVLK01000037">
    <property type="protein sequence ID" value="PEC20734.1"/>
    <property type="molecule type" value="Genomic_DNA"/>
</dbReference>
<evidence type="ECO:0000313" key="3">
    <source>
        <dbReference type="Proteomes" id="UP000220006"/>
    </source>
</evidence>
<gene>
    <name evidence="2" type="ORF">COM96_17780</name>
</gene>
<dbReference type="InterPro" id="IPR013498">
    <property type="entry name" value="Topo_IA_Znf"/>
</dbReference>
<evidence type="ECO:0000259" key="1">
    <source>
        <dbReference type="Pfam" id="PF01396"/>
    </source>
</evidence>
<feature type="domain" description="DNA topoisomerase type IA zn finger" evidence="1">
    <location>
        <begin position="26"/>
        <end position="63"/>
    </location>
</feature>
<dbReference type="GO" id="GO:0003916">
    <property type="term" value="F:DNA topoisomerase activity"/>
    <property type="evidence" value="ECO:0007669"/>
    <property type="project" value="InterPro"/>
</dbReference>
<name>A0A2A7HV32_BACCE</name>
<dbReference type="GO" id="GO:0006265">
    <property type="term" value="P:DNA topological change"/>
    <property type="evidence" value="ECO:0007669"/>
    <property type="project" value="InterPro"/>
</dbReference>
<dbReference type="Proteomes" id="UP000220006">
    <property type="component" value="Unassembled WGS sequence"/>
</dbReference>
<dbReference type="SUPFAM" id="SSF57783">
    <property type="entry name" value="Zinc beta-ribbon"/>
    <property type="match status" value="1"/>
</dbReference>